<proteinExistence type="predicted"/>
<evidence type="ECO:0000256" key="2">
    <source>
        <dbReference type="SAM" id="MobiDB-lite"/>
    </source>
</evidence>
<dbReference type="Proteomes" id="UP000016887">
    <property type="component" value="Chromosome"/>
</dbReference>
<gene>
    <name evidence="4" type="ORF">ACAM_0660</name>
</gene>
<dbReference type="eggNOG" id="arCOG00679">
    <property type="taxonomic scope" value="Archaea"/>
</dbReference>
<evidence type="ECO:0000256" key="1">
    <source>
        <dbReference type="ARBA" id="ARBA00023125"/>
    </source>
</evidence>
<dbReference type="EMBL" id="AP012489">
    <property type="protein sequence ID" value="BAN90129.1"/>
    <property type="molecule type" value="Genomic_DNA"/>
</dbReference>
<dbReference type="GO" id="GO:0003677">
    <property type="term" value="F:DNA binding"/>
    <property type="evidence" value="ECO:0007669"/>
    <property type="project" value="UniProtKB-KW"/>
</dbReference>
<name>U3TFQ2_9CREN</name>
<dbReference type="STRING" id="1198449.ACAM_0660"/>
<dbReference type="GeneID" id="17110079"/>
<feature type="region of interest" description="Disordered" evidence="2">
    <location>
        <begin position="378"/>
        <end position="409"/>
    </location>
</feature>
<protein>
    <submittedName>
        <fullName evidence="4">Transposase and inactivated derivative</fullName>
    </submittedName>
</protein>
<dbReference type="KEGG" id="acj:ACAM_0660"/>
<sequence length="432" mass="50566">MARVARTVIVRSAPLPRKKFNALVELEGMYRNMVEQLVMHAVRNGIRSFIRLKALKYREMRKLYPHLPSHYAYTTCQDASTRAKSFLRLKKRGLTRREHPEVRSVVIWLDDHLWKPIGLTFIRIVTHKGWIKVELEPHRQYWRYVNRGWRLASEAKMKLDRKNRRIIVYLTLVKEVDEYKTRGYLPVDVNENNVTILVDGAAILFETGMRKLVLGYYYRRKKVQQKYDELYGVKSRIKRMILRKLRERKKKQDVRGKIANIIVRTAYEKQYAIVIEELGKRPANNMIRKVKDKQLRHRIFQASFRGVQRAIEEKAREYGVQVVYVNPKNTSRLCPLHNAPLAYSNGSRGGRCRKGGEQWHRDVVATWNLLLRALRGDGSAAPSPAGPTLDGGRVPFGPTATHEPTRVPKPVWARWNTLPQIQNSTTINRMKR</sequence>
<dbReference type="Pfam" id="PF07282">
    <property type="entry name" value="Cas12f1-like_TNB"/>
    <property type="match status" value="1"/>
</dbReference>
<dbReference type="InterPro" id="IPR010095">
    <property type="entry name" value="Cas12f1-like_TNB"/>
</dbReference>
<dbReference type="OrthoDB" id="27763at2157"/>
<dbReference type="RefSeq" id="WP_022541402.1">
    <property type="nucleotide sequence ID" value="NC_022521.1"/>
</dbReference>
<dbReference type="PATRIC" id="fig|1198449.6.peg.665"/>
<evidence type="ECO:0000313" key="4">
    <source>
        <dbReference type="EMBL" id="BAN90129.1"/>
    </source>
</evidence>
<keyword evidence="5" id="KW-1185">Reference proteome</keyword>
<dbReference type="AlphaFoldDB" id="U3TFQ2"/>
<organism evidence="4 5">
    <name type="scientific">Aeropyrum camini SY1 = JCM 12091</name>
    <dbReference type="NCBI Taxonomy" id="1198449"/>
    <lineage>
        <taxon>Archaea</taxon>
        <taxon>Thermoproteota</taxon>
        <taxon>Thermoprotei</taxon>
        <taxon>Desulfurococcales</taxon>
        <taxon>Desulfurococcaceae</taxon>
        <taxon>Aeropyrum</taxon>
    </lineage>
</organism>
<feature type="domain" description="Cas12f1-like TNB" evidence="3">
    <location>
        <begin position="304"/>
        <end position="369"/>
    </location>
</feature>
<keyword evidence="1" id="KW-0238">DNA-binding</keyword>
<dbReference type="NCBIfam" id="TIGR01766">
    <property type="entry name" value="IS200/IS605 family accessory protein TnpB-like domain"/>
    <property type="match status" value="1"/>
</dbReference>
<evidence type="ECO:0000313" key="5">
    <source>
        <dbReference type="Proteomes" id="UP000016887"/>
    </source>
</evidence>
<evidence type="ECO:0000259" key="3">
    <source>
        <dbReference type="Pfam" id="PF07282"/>
    </source>
</evidence>
<reference evidence="4 5" key="1">
    <citation type="journal article" date="2013" name="Appl. Environ. Microbiol.">
        <title>Variation of the Virus-Related Elements within Syntenic Genomes of the Hyperthermophilic Archaeon Aeropyrum.</title>
        <authorList>
            <person name="Daifuku T."/>
            <person name="Yoshida T."/>
            <person name="Kitamura T."/>
            <person name="Kawaichi S."/>
            <person name="Inoue T."/>
            <person name="Nomura K."/>
            <person name="Yoshida Y."/>
            <person name="Kuno S."/>
            <person name="Sako Y."/>
        </authorList>
    </citation>
    <scope>NUCLEOTIDE SEQUENCE [LARGE SCALE GENOMIC DNA]</scope>
    <source>
        <strain evidence="4 5">SY1</strain>
    </source>
</reference>
<accession>U3TFQ2</accession>